<dbReference type="InterPro" id="IPR000037">
    <property type="entry name" value="SsrA-bd_prot"/>
</dbReference>
<evidence type="ECO:0000256" key="2">
    <source>
        <dbReference type="ARBA" id="ARBA00022884"/>
    </source>
</evidence>
<proteinExistence type="inferred from homology"/>
<dbReference type="Proteomes" id="UP000176300">
    <property type="component" value="Unassembled WGS sequence"/>
</dbReference>
<name>A0A1F6NI86_9BACT</name>
<dbReference type="InterPro" id="IPR020081">
    <property type="entry name" value="SsrA-bd_prot_CS"/>
</dbReference>
<dbReference type="GO" id="GO:0003723">
    <property type="term" value="F:RNA binding"/>
    <property type="evidence" value="ECO:0007669"/>
    <property type="project" value="UniProtKB-UniRule"/>
</dbReference>
<gene>
    <name evidence="3" type="primary">smpB</name>
    <name evidence="4" type="ORF">A2373_03970</name>
</gene>
<comment type="function">
    <text evidence="3">Required for rescue of stalled ribosomes mediated by trans-translation. Binds to transfer-messenger RNA (tmRNA), required for stable association of tmRNA with ribosomes. tmRNA and SmpB together mimic tRNA shape, replacing the anticodon stem-loop with SmpB. tmRNA is encoded by the ssrA gene; the 2 termini fold to resemble tRNA(Ala) and it encodes a 'tag peptide', a short internal open reading frame. During trans-translation Ala-aminoacylated tmRNA acts like a tRNA, entering the A-site of stalled ribosomes, displacing the stalled mRNA. The ribosome then switches to translate the ORF on the tmRNA; the nascent peptide is terminated with the 'tag peptide' encoded by the tmRNA and targeted for degradation. The ribosome is freed to recommence translation, which seems to be the essential function of trans-translation.</text>
</comment>
<keyword evidence="1 3" id="KW-0963">Cytoplasm</keyword>
<reference evidence="4 5" key="1">
    <citation type="journal article" date="2016" name="Nat. Commun.">
        <title>Thousands of microbial genomes shed light on interconnected biogeochemical processes in an aquifer system.</title>
        <authorList>
            <person name="Anantharaman K."/>
            <person name="Brown C.T."/>
            <person name="Hug L.A."/>
            <person name="Sharon I."/>
            <person name="Castelle C.J."/>
            <person name="Probst A.J."/>
            <person name="Thomas B.C."/>
            <person name="Singh A."/>
            <person name="Wilkins M.J."/>
            <person name="Karaoz U."/>
            <person name="Brodie E.L."/>
            <person name="Williams K.H."/>
            <person name="Hubbard S.S."/>
            <person name="Banfield J.F."/>
        </authorList>
    </citation>
    <scope>NUCLEOTIDE SEQUENCE [LARGE SCALE GENOMIC DNA]</scope>
</reference>
<organism evidence="4 5">
    <name type="scientific">Candidatus Magasanikbacteria bacterium RIFOXYB1_FULL_40_15</name>
    <dbReference type="NCBI Taxonomy" id="1798697"/>
    <lineage>
        <taxon>Bacteria</taxon>
        <taxon>Candidatus Magasanikiibacteriota</taxon>
    </lineage>
</organism>
<dbReference type="PANTHER" id="PTHR30308:SF2">
    <property type="entry name" value="SSRA-BINDING PROTEIN"/>
    <property type="match status" value="1"/>
</dbReference>
<dbReference type="Gene3D" id="2.40.280.10">
    <property type="match status" value="1"/>
</dbReference>
<dbReference type="PANTHER" id="PTHR30308">
    <property type="entry name" value="TMRNA-BINDING COMPONENT OF TRANS-TRANSLATION TAGGING COMPLEX"/>
    <property type="match status" value="1"/>
</dbReference>
<dbReference type="PROSITE" id="PS01317">
    <property type="entry name" value="SSRP"/>
    <property type="match status" value="1"/>
</dbReference>
<dbReference type="EMBL" id="MFQS01000012">
    <property type="protein sequence ID" value="OGH83460.1"/>
    <property type="molecule type" value="Genomic_DNA"/>
</dbReference>
<evidence type="ECO:0000313" key="4">
    <source>
        <dbReference type="EMBL" id="OGH83460.1"/>
    </source>
</evidence>
<dbReference type="SUPFAM" id="SSF74982">
    <property type="entry name" value="Small protein B (SmpB)"/>
    <property type="match status" value="1"/>
</dbReference>
<sequence length="148" mass="17110">MPVYSENKKAKFDYEILEKFEAGLILTGPEVKSIRSGSVSLKGAFVTFHRNDANITNLHIPKYKYAGSVLNYDPERTKKLLLKRKEINYLRGKSEEKGLTIVPISLYTRGRHIKVEIAICRGKKKYDKRETIKRRELKRELGRKIKGG</sequence>
<evidence type="ECO:0000256" key="3">
    <source>
        <dbReference type="HAMAP-Rule" id="MF_00023"/>
    </source>
</evidence>
<comment type="caution">
    <text evidence="4">The sequence shown here is derived from an EMBL/GenBank/DDBJ whole genome shotgun (WGS) entry which is preliminary data.</text>
</comment>
<dbReference type="GO" id="GO:0005829">
    <property type="term" value="C:cytosol"/>
    <property type="evidence" value="ECO:0007669"/>
    <property type="project" value="TreeGrafter"/>
</dbReference>
<dbReference type="HAMAP" id="MF_00023">
    <property type="entry name" value="SmpB"/>
    <property type="match status" value="1"/>
</dbReference>
<evidence type="ECO:0000313" key="5">
    <source>
        <dbReference type="Proteomes" id="UP000176300"/>
    </source>
</evidence>
<dbReference type="GO" id="GO:0070929">
    <property type="term" value="P:trans-translation"/>
    <property type="evidence" value="ECO:0007669"/>
    <property type="project" value="UniProtKB-UniRule"/>
</dbReference>
<evidence type="ECO:0000256" key="1">
    <source>
        <dbReference type="ARBA" id="ARBA00022490"/>
    </source>
</evidence>
<accession>A0A1F6NI86</accession>
<dbReference type="InterPro" id="IPR023620">
    <property type="entry name" value="SmpB"/>
</dbReference>
<comment type="subcellular location">
    <subcellularLocation>
        <location evidence="3">Cytoplasm</location>
    </subcellularLocation>
    <text evidence="3">The tmRNA-SmpB complex associates with stalled 70S ribosomes.</text>
</comment>
<dbReference type="AlphaFoldDB" id="A0A1F6NI86"/>
<dbReference type="STRING" id="1798697.A2373_03970"/>
<comment type="similarity">
    <text evidence="3">Belongs to the SmpB family.</text>
</comment>
<dbReference type="NCBIfam" id="NF003843">
    <property type="entry name" value="PRK05422.1"/>
    <property type="match status" value="1"/>
</dbReference>
<keyword evidence="2 3" id="KW-0694">RNA-binding</keyword>
<dbReference type="GO" id="GO:0070930">
    <property type="term" value="P:trans-translation-dependent protein tagging"/>
    <property type="evidence" value="ECO:0007669"/>
    <property type="project" value="TreeGrafter"/>
</dbReference>
<dbReference type="CDD" id="cd09294">
    <property type="entry name" value="SmpB"/>
    <property type="match status" value="1"/>
</dbReference>
<dbReference type="Pfam" id="PF01668">
    <property type="entry name" value="SmpB"/>
    <property type="match status" value="1"/>
</dbReference>
<protein>
    <recommendedName>
        <fullName evidence="3">SsrA-binding protein</fullName>
    </recommendedName>
    <alternativeName>
        <fullName evidence="3">Small protein B</fullName>
    </alternativeName>
</protein>
<dbReference type="NCBIfam" id="TIGR00086">
    <property type="entry name" value="smpB"/>
    <property type="match status" value="1"/>
</dbReference>